<evidence type="ECO:0000256" key="4">
    <source>
        <dbReference type="RuleBase" id="RU363097"/>
    </source>
</evidence>
<keyword evidence="2 4" id="KW-0444">Lipid biosynthesis</keyword>
<dbReference type="InterPro" id="IPR036291">
    <property type="entry name" value="NAD(P)-bd_dom_sf"/>
</dbReference>
<dbReference type="PANTHER" id="PTHR11011:SF99">
    <property type="entry name" value="FATTY ACYL-COA REDUCTASE 3"/>
    <property type="match status" value="1"/>
</dbReference>
<dbReference type="CDD" id="cd05236">
    <property type="entry name" value="FAR-N_SDR_e"/>
    <property type="match status" value="1"/>
</dbReference>
<evidence type="ECO:0000259" key="5">
    <source>
        <dbReference type="Pfam" id="PF03015"/>
    </source>
</evidence>
<accession>A0AAD3T3X3</accession>
<evidence type="ECO:0000313" key="8">
    <source>
        <dbReference type="Proteomes" id="UP001279734"/>
    </source>
</evidence>
<evidence type="ECO:0000259" key="6">
    <source>
        <dbReference type="Pfam" id="PF07993"/>
    </source>
</evidence>
<dbReference type="InterPro" id="IPR026055">
    <property type="entry name" value="FAR"/>
</dbReference>
<dbReference type="AlphaFoldDB" id="A0AAD3T3X3"/>
<gene>
    <name evidence="7" type="ORF">Nepgr_024233</name>
</gene>
<feature type="domain" description="Fatty acyl-CoA reductase C-terminal" evidence="5">
    <location>
        <begin position="391"/>
        <end position="488"/>
    </location>
</feature>
<proteinExistence type="inferred from homology"/>
<comment type="function">
    <text evidence="4">Catalyzes the reduction of fatty acyl-CoA to fatty alcohols.</text>
</comment>
<keyword evidence="4" id="KW-0521">NADP</keyword>
<comment type="catalytic activity">
    <reaction evidence="4">
        <text>a long-chain fatty acyl-CoA + 2 NADPH + 2 H(+) = a long-chain primary fatty alcohol + 2 NADP(+) + CoA</text>
        <dbReference type="Rhea" id="RHEA:52716"/>
        <dbReference type="ChEBI" id="CHEBI:15378"/>
        <dbReference type="ChEBI" id="CHEBI:57287"/>
        <dbReference type="ChEBI" id="CHEBI:57783"/>
        <dbReference type="ChEBI" id="CHEBI:58349"/>
        <dbReference type="ChEBI" id="CHEBI:77396"/>
        <dbReference type="ChEBI" id="CHEBI:83139"/>
        <dbReference type="EC" id="1.2.1.84"/>
    </reaction>
</comment>
<dbReference type="GO" id="GO:0102965">
    <property type="term" value="F:alcohol-forming long-chain fatty acyl-CoA reductase activity"/>
    <property type="evidence" value="ECO:0007669"/>
    <property type="project" value="UniProtKB-EC"/>
</dbReference>
<evidence type="ECO:0000256" key="1">
    <source>
        <dbReference type="ARBA" id="ARBA00005928"/>
    </source>
</evidence>
<dbReference type="InterPro" id="IPR033640">
    <property type="entry name" value="FAR_C"/>
</dbReference>
<evidence type="ECO:0000256" key="2">
    <source>
        <dbReference type="ARBA" id="ARBA00022516"/>
    </source>
</evidence>
<dbReference type="PANTHER" id="PTHR11011">
    <property type="entry name" value="MALE STERILITY PROTEIN 2-RELATED"/>
    <property type="match status" value="1"/>
</dbReference>
<organism evidence="7 8">
    <name type="scientific">Nepenthes gracilis</name>
    <name type="common">Slender pitcher plant</name>
    <dbReference type="NCBI Taxonomy" id="150966"/>
    <lineage>
        <taxon>Eukaryota</taxon>
        <taxon>Viridiplantae</taxon>
        <taxon>Streptophyta</taxon>
        <taxon>Embryophyta</taxon>
        <taxon>Tracheophyta</taxon>
        <taxon>Spermatophyta</taxon>
        <taxon>Magnoliopsida</taxon>
        <taxon>eudicotyledons</taxon>
        <taxon>Gunneridae</taxon>
        <taxon>Pentapetalae</taxon>
        <taxon>Caryophyllales</taxon>
        <taxon>Nepenthaceae</taxon>
        <taxon>Nepenthes</taxon>
    </lineage>
</organism>
<dbReference type="Pfam" id="PF07993">
    <property type="entry name" value="NAD_binding_4"/>
    <property type="match status" value="1"/>
</dbReference>
<keyword evidence="8" id="KW-1185">Reference proteome</keyword>
<dbReference type="Pfam" id="PF03015">
    <property type="entry name" value="Sterile"/>
    <property type="match status" value="1"/>
</dbReference>
<dbReference type="InterPro" id="IPR013120">
    <property type="entry name" value="FAR_NAD-bd"/>
</dbReference>
<keyword evidence="4" id="KW-0560">Oxidoreductase</keyword>
<name>A0AAD3T3X3_NEPGR</name>
<keyword evidence="3 4" id="KW-0443">Lipid metabolism</keyword>
<protein>
    <recommendedName>
        <fullName evidence="4">Fatty acyl-CoA reductase</fullName>
        <ecNumber evidence="4">1.2.1.84</ecNumber>
    </recommendedName>
</protein>
<evidence type="ECO:0000313" key="7">
    <source>
        <dbReference type="EMBL" id="GMH22390.1"/>
    </source>
</evidence>
<feature type="domain" description="Thioester reductase (TE)" evidence="6">
    <location>
        <begin position="17"/>
        <end position="316"/>
    </location>
</feature>
<comment type="similarity">
    <text evidence="1 4">Belongs to the fatty acyl-CoA reductase family.</text>
</comment>
<evidence type="ECO:0000256" key="3">
    <source>
        <dbReference type="ARBA" id="ARBA00023098"/>
    </source>
</evidence>
<dbReference type="GO" id="GO:0010345">
    <property type="term" value="P:suberin biosynthetic process"/>
    <property type="evidence" value="ECO:0007669"/>
    <property type="project" value="TreeGrafter"/>
</dbReference>
<dbReference type="CDD" id="cd09071">
    <property type="entry name" value="FAR_C"/>
    <property type="match status" value="1"/>
</dbReference>
<dbReference type="Gene3D" id="3.40.50.720">
    <property type="entry name" value="NAD(P)-binding Rossmann-like Domain"/>
    <property type="match status" value="1"/>
</dbReference>
<dbReference type="SUPFAM" id="SSF51735">
    <property type="entry name" value="NAD(P)-binding Rossmann-fold domains"/>
    <property type="match status" value="1"/>
</dbReference>
<dbReference type="EMBL" id="BSYO01000024">
    <property type="protein sequence ID" value="GMH22390.1"/>
    <property type="molecule type" value="Genomic_DNA"/>
</dbReference>
<dbReference type="GO" id="GO:0035336">
    <property type="term" value="P:long-chain fatty-acyl-CoA metabolic process"/>
    <property type="evidence" value="ECO:0007669"/>
    <property type="project" value="TreeGrafter"/>
</dbReference>
<comment type="caution">
    <text evidence="7">The sequence shown here is derived from an EMBL/GenBank/DDBJ whole genome shotgun (WGS) entry which is preliminary data.</text>
</comment>
<dbReference type="GO" id="GO:0080019">
    <property type="term" value="F:alcohol-forming very long-chain fatty acyl-CoA reductase activity"/>
    <property type="evidence" value="ECO:0007669"/>
    <property type="project" value="InterPro"/>
</dbReference>
<sequence length="489" mass="56243">MEFGSILQFLEKKTILITGGAGFLAKVFVEKVLRSQPNVEKLYLLLRADDNKKATQRFQNEVIGKDLFRVLKEKMGTNFNSFISDKVTVVPGDISFEDLAIKDANLKEEMWRNIEVIVNLAATTRFDERYDISLNINAFGAKYVLDFARKCSHIKILVHVSTAYVSGARVGLIQEEPPVYLSGDTHNLDVEYEKRLVHQKLHQLRVERATDDSIKLAMKELGLQRASEYGWPNVYVFTKALGEMILLDIKNDIPLIIIRPTSILSTYKEPFPGWIEGFRTMDSLLVGYGKRKLKCIPCYPETIIDLIPADMVINAIIVAMVAHTNHELEKTTIYHMGSSARNPVTYTHIADIAHLYFTKNPLIDKKGKAIIIDKIKLLSKASFRRYLTMHYLLPLKILKLANIASCQYFQRTCEEKSKKINSLLQLTELYIPYLFFKSIFDDTNTKKLWVAFKEIGVETDVFYFDPEIIDWEEYITNTHFPGLVKYVVR</sequence>
<dbReference type="Proteomes" id="UP001279734">
    <property type="component" value="Unassembled WGS sequence"/>
</dbReference>
<reference evidence="7" key="1">
    <citation type="submission" date="2023-05" db="EMBL/GenBank/DDBJ databases">
        <title>Nepenthes gracilis genome sequencing.</title>
        <authorList>
            <person name="Fukushima K."/>
        </authorList>
    </citation>
    <scope>NUCLEOTIDE SEQUENCE</scope>
    <source>
        <strain evidence="7">SING2019-196</strain>
    </source>
</reference>
<dbReference type="EC" id="1.2.1.84" evidence="4"/>